<dbReference type="EMBL" id="JBHTJF010000034">
    <property type="protein sequence ID" value="MFD0944094.1"/>
    <property type="molecule type" value="Genomic_DNA"/>
</dbReference>
<dbReference type="PROSITE" id="PS50113">
    <property type="entry name" value="PAC"/>
    <property type="match status" value="2"/>
</dbReference>
<evidence type="ECO:0000259" key="3">
    <source>
        <dbReference type="PROSITE" id="PS50883"/>
    </source>
</evidence>
<dbReference type="Proteomes" id="UP001596976">
    <property type="component" value="Unassembled WGS sequence"/>
</dbReference>
<reference evidence="6" key="1">
    <citation type="journal article" date="2019" name="Int. J. Syst. Evol. Microbiol.">
        <title>The Global Catalogue of Microorganisms (GCM) 10K type strain sequencing project: providing services to taxonomists for standard genome sequencing and annotation.</title>
        <authorList>
            <consortium name="The Broad Institute Genomics Platform"/>
            <consortium name="The Broad Institute Genome Sequencing Center for Infectious Disease"/>
            <person name="Wu L."/>
            <person name="Ma J."/>
        </authorList>
    </citation>
    <scope>NUCLEOTIDE SEQUENCE [LARGE SCALE GENOMIC DNA]</scope>
    <source>
        <strain evidence="6">CCUG 63563</strain>
    </source>
</reference>
<accession>A0ABW3H494</accession>
<dbReference type="Gene3D" id="3.30.450.20">
    <property type="entry name" value="PAS domain"/>
    <property type="match status" value="2"/>
</dbReference>
<keyword evidence="6" id="KW-1185">Reference proteome</keyword>
<gene>
    <name evidence="5" type="ORF">ACFQ0V_10090</name>
</gene>
<dbReference type="NCBIfam" id="TIGR00254">
    <property type="entry name" value="GGDEF"/>
    <property type="match status" value="1"/>
</dbReference>
<evidence type="ECO:0000313" key="5">
    <source>
        <dbReference type="EMBL" id="MFD0944094.1"/>
    </source>
</evidence>
<dbReference type="Gene3D" id="3.20.20.450">
    <property type="entry name" value="EAL domain"/>
    <property type="match status" value="1"/>
</dbReference>
<dbReference type="RefSeq" id="WP_381012988.1">
    <property type="nucleotide sequence ID" value="NZ_JBHTJF010000034.1"/>
</dbReference>
<dbReference type="InterPro" id="IPR001633">
    <property type="entry name" value="EAL_dom"/>
</dbReference>
<comment type="caution">
    <text evidence="5">The sequence shown here is derived from an EMBL/GenBank/DDBJ whole genome shotgun (WGS) entry which is preliminary data.</text>
</comment>
<dbReference type="PANTHER" id="PTHR44757">
    <property type="entry name" value="DIGUANYLATE CYCLASE DGCP"/>
    <property type="match status" value="1"/>
</dbReference>
<dbReference type="SMART" id="SM00086">
    <property type="entry name" value="PAC"/>
    <property type="match status" value="2"/>
</dbReference>
<feature type="domain" description="PAS" evidence="1">
    <location>
        <begin position="148"/>
        <end position="218"/>
    </location>
</feature>
<proteinExistence type="predicted"/>
<dbReference type="Pfam" id="PF13426">
    <property type="entry name" value="PAS_9"/>
    <property type="match status" value="2"/>
</dbReference>
<organism evidence="5 6">
    <name type="scientific">Savagea faecisuis</name>
    <dbReference type="NCBI Taxonomy" id="1274803"/>
    <lineage>
        <taxon>Bacteria</taxon>
        <taxon>Bacillati</taxon>
        <taxon>Bacillota</taxon>
        <taxon>Bacilli</taxon>
        <taxon>Bacillales</taxon>
        <taxon>Caryophanaceae</taxon>
        <taxon>Savagea</taxon>
    </lineage>
</organism>
<evidence type="ECO:0000259" key="1">
    <source>
        <dbReference type="PROSITE" id="PS50112"/>
    </source>
</evidence>
<dbReference type="SUPFAM" id="SSF55785">
    <property type="entry name" value="PYP-like sensor domain (PAS domain)"/>
    <property type="match status" value="2"/>
</dbReference>
<dbReference type="InterPro" id="IPR035919">
    <property type="entry name" value="EAL_sf"/>
</dbReference>
<dbReference type="InterPro" id="IPR035965">
    <property type="entry name" value="PAS-like_dom_sf"/>
</dbReference>
<dbReference type="InterPro" id="IPR052155">
    <property type="entry name" value="Biofilm_reg_signaling"/>
</dbReference>
<dbReference type="Pfam" id="PF00563">
    <property type="entry name" value="EAL"/>
    <property type="match status" value="1"/>
</dbReference>
<dbReference type="SMART" id="SM00052">
    <property type="entry name" value="EAL"/>
    <property type="match status" value="1"/>
</dbReference>
<dbReference type="CDD" id="cd01949">
    <property type="entry name" value="GGDEF"/>
    <property type="match status" value="1"/>
</dbReference>
<dbReference type="PROSITE" id="PS50883">
    <property type="entry name" value="EAL"/>
    <property type="match status" value="1"/>
</dbReference>
<feature type="domain" description="PAC" evidence="2">
    <location>
        <begin position="219"/>
        <end position="271"/>
    </location>
</feature>
<dbReference type="SMART" id="SM00267">
    <property type="entry name" value="GGDEF"/>
    <property type="match status" value="1"/>
</dbReference>
<dbReference type="InterPro" id="IPR000014">
    <property type="entry name" value="PAS"/>
</dbReference>
<dbReference type="InterPro" id="IPR043128">
    <property type="entry name" value="Rev_trsase/Diguanyl_cyclase"/>
</dbReference>
<dbReference type="CDD" id="cd00130">
    <property type="entry name" value="PAS"/>
    <property type="match status" value="2"/>
</dbReference>
<dbReference type="SMART" id="SM00091">
    <property type="entry name" value="PAS"/>
    <property type="match status" value="2"/>
</dbReference>
<dbReference type="PROSITE" id="PS50887">
    <property type="entry name" value="GGDEF"/>
    <property type="match status" value="1"/>
</dbReference>
<evidence type="ECO:0000313" key="6">
    <source>
        <dbReference type="Proteomes" id="UP001596976"/>
    </source>
</evidence>
<dbReference type="Gene3D" id="3.30.70.270">
    <property type="match status" value="1"/>
</dbReference>
<protein>
    <submittedName>
        <fullName evidence="5">EAL domain-containing protein</fullName>
    </submittedName>
</protein>
<feature type="domain" description="PAC" evidence="2">
    <location>
        <begin position="95"/>
        <end position="147"/>
    </location>
</feature>
<feature type="domain" description="EAL" evidence="3">
    <location>
        <begin position="445"/>
        <end position="698"/>
    </location>
</feature>
<dbReference type="NCBIfam" id="TIGR00229">
    <property type="entry name" value="sensory_box"/>
    <property type="match status" value="2"/>
</dbReference>
<dbReference type="CDD" id="cd01948">
    <property type="entry name" value="EAL"/>
    <property type="match status" value="1"/>
</dbReference>
<evidence type="ECO:0000259" key="2">
    <source>
        <dbReference type="PROSITE" id="PS50113"/>
    </source>
</evidence>
<sequence>MKSLIDNITEVIGESGDRDPEKMAKDVASAVNQSAILAITDPTGKVIYANEHFVSMSKYEPHELIGKNHNIVNSGHHSKEYFKEMWRTIGQGKIWRGEVKNRAKDGTYYWVDTVIVPFLNEKGKPIQYISIRWDITEKKQMEESIRDNAELYRLITENASEFIAVIDNESKFKYASPSFRKLLGYPSEQLERTDFSDIIYESDRTSTLRNVVQYAKSQRVLQFRVLKSDQTVAYMRANMYQIQDEGKYLGDHIIVMHDITEQKISEQRILDLASNDQLTTLLNRTAFRRHLYKKLEHTIANEQCLALVHLNIDRFRYVNDSLGHQAGDYLLSVVANRLKEVLGEEDIIGRISGDEFAFTLSRIQNEEDAMQLAEGIRLYLQEPIAIDDKEYELSVSSGMSLFPEHATKASDLVTRAEKALQKVKVEGGGSLALYELGTVSKTLERILLENELKRSVEQEYFQLEYQPKVDLKTLELTGFEALVRWNHPDLGRIPPDRFIPLAEETKVIVPLGEWILNEALAQLREWEEMGHTNLRMAVNFSTIQIEEENIVEMIQQALQCHHISPTQLEVELTESTFVNKDEMSKKIQQIRDLGATVAIDDFGTGYSSFSYIKELPVDTVKIDRAFIQDLDENEDSKAIVSAIVTLANTVGLNIVAEGVETKQHGEILASLGCHEGQGYYYSRPIAPVECVFFLENRIVGIQ</sequence>
<name>A0ABW3H494_9BACL</name>
<dbReference type="InterPro" id="IPR029787">
    <property type="entry name" value="Nucleotide_cyclase"/>
</dbReference>
<dbReference type="PROSITE" id="PS50112">
    <property type="entry name" value="PAS"/>
    <property type="match status" value="2"/>
</dbReference>
<feature type="domain" description="GGDEF" evidence="4">
    <location>
        <begin position="303"/>
        <end position="436"/>
    </location>
</feature>
<evidence type="ECO:0000259" key="4">
    <source>
        <dbReference type="PROSITE" id="PS50887"/>
    </source>
</evidence>
<dbReference type="InterPro" id="IPR001610">
    <property type="entry name" value="PAC"/>
</dbReference>
<dbReference type="SUPFAM" id="SSF141868">
    <property type="entry name" value="EAL domain-like"/>
    <property type="match status" value="1"/>
</dbReference>
<dbReference type="SUPFAM" id="SSF55073">
    <property type="entry name" value="Nucleotide cyclase"/>
    <property type="match status" value="1"/>
</dbReference>
<feature type="domain" description="PAS" evidence="1">
    <location>
        <begin position="37"/>
        <end position="68"/>
    </location>
</feature>
<dbReference type="Pfam" id="PF00990">
    <property type="entry name" value="GGDEF"/>
    <property type="match status" value="1"/>
</dbReference>
<dbReference type="InterPro" id="IPR000160">
    <property type="entry name" value="GGDEF_dom"/>
</dbReference>
<dbReference type="PANTHER" id="PTHR44757:SF2">
    <property type="entry name" value="BIOFILM ARCHITECTURE MAINTENANCE PROTEIN MBAA"/>
    <property type="match status" value="1"/>
</dbReference>
<dbReference type="InterPro" id="IPR000700">
    <property type="entry name" value="PAS-assoc_C"/>
</dbReference>